<keyword evidence="4" id="KW-1185">Reference proteome</keyword>
<feature type="domain" description="Lcl C-terminal" evidence="2">
    <location>
        <begin position="48"/>
        <end position="172"/>
    </location>
</feature>
<feature type="chain" id="PRO_5010180490" description="Lcl C-terminal domain-containing protein" evidence="1">
    <location>
        <begin position="26"/>
        <end position="175"/>
    </location>
</feature>
<reference evidence="4" key="1">
    <citation type="submission" date="2016-10" db="EMBL/GenBank/DDBJ databases">
        <authorList>
            <person name="Varghese N."/>
            <person name="Submissions S."/>
        </authorList>
    </citation>
    <scope>NUCLEOTIDE SEQUENCE [LARGE SCALE GENOMIC DNA]</scope>
    <source>
        <strain evidence="4">DSM 17465</strain>
    </source>
</reference>
<sequence length="175" mass="20461">MTKRPFSLAGFATLFALSLPAPTLAEVDCSNKPHIRDRFSVSGPFVKQLDQPLEWKRCSEGTRWDSKKRRCYGEPLLISQDQAVLRFEDNKNGWRLPTIQELFSLLYSTCANKKELRTLFPDLRLPMFRESAHFWSTTQDEDLTRMYYYLDFKSYALDFHSQGYSLAVRAVRDTN</sequence>
<dbReference type="InterPro" id="IPR011460">
    <property type="entry name" value="Lcl_C"/>
</dbReference>
<dbReference type="AlphaFoldDB" id="A0A1I7D5W9"/>
<protein>
    <recommendedName>
        <fullName evidence="2">Lcl C-terminal domain-containing protein</fullName>
    </recommendedName>
</protein>
<feature type="signal peptide" evidence="1">
    <location>
        <begin position="1"/>
        <end position="25"/>
    </location>
</feature>
<evidence type="ECO:0000256" key="1">
    <source>
        <dbReference type="SAM" id="SignalP"/>
    </source>
</evidence>
<evidence type="ECO:0000313" key="3">
    <source>
        <dbReference type="EMBL" id="SFU07098.1"/>
    </source>
</evidence>
<evidence type="ECO:0000259" key="2">
    <source>
        <dbReference type="Pfam" id="PF07603"/>
    </source>
</evidence>
<accession>A0A1I7D5W9</accession>
<gene>
    <name evidence="3" type="ORF">SAMN05444141_107346</name>
</gene>
<dbReference type="Pfam" id="PF07603">
    <property type="entry name" value="Lcl_C"/>
    <property type="match status" value="1"/>
</dbReference>
<name>A0A1I7D5W9_9HYPH</name>
<proteinExistence type="predicted"/>
<dbReference type="Proteomes" id="UP000183371">
    <property type="component" value="Unassembled WGS sequence"/>
</dbReference>
<organism evidence="3 4">
    <name type="scientific">Pseudovibrio denitrificans</name>
    <dbReference type="NCBI Taxonomy" id="258256"/>
    <lineage>
        <taxon>Bacteria</taxon>
        <taxon>Pseudomonadati</taxon>
        <taxon>Pseudomonadota</taxon>
        <taxon>Alphaproteobacteria</taxon>
        <taxon>Hyphomicrobiales</taxon>
        <taxon>Stappiaceae</taxon>
        <taxon>Pseudovibrio</taxon>
    </lineage>
</organism>
<dbReference type="RefSeq" id="WP_054784068.1">
    <property type="nucleotide sequence ID" value="NZ_FPBD01000007.1"/>
</dbReference>
<keyword evidence="1" id="KW-0732">Signal</keyword>
<dbReference type="EMBL" id="FPBD01000007">
    <property type="protein sequence ID" value="SFU07098.1"/>
    <property type="molecule type" value="Genomic_DNA"/>
</dbReference>
<evidence type="ECO:0000313" key="4">
    <source>
        <dbReference type="Proteomes" id="UP000183371"/>
    </source>
</evidence>